<gene>
    <name evidence="2" type="ORF">GCM10007888_21970</name>
</gene>
<reference evidence="3" key="1">
    <citation type="journal article" date="2019" name="Int. J. Syst. Evol. Microbiol.">
        <title>The Global Catalogue of Microorganisms (GCM) 10K type strain sequencing project: providing services to taxonomists for standard genome sequencing and annotation.</title>
        <authorList>
            <consortium name="The Broad Institute Genomics Platform"/>
            <consortium name="The Broad Institute Genome Sequencing Center for Infectious Disease"/>
            <person name="Wu L."/>
            <person name="Ma J."/>
        </authorList>
    </citation>
    <scope>NUCLEOTIDE SEQUENCE [LARGE SCALE GENOMIC DNA]</scope>
    <source>
        <strain evidence="3">NBRC 107715</strain>
    </source>
</reference>
<accession>A0ABQ6DH96</accession>
<dbReference type="Gene3D" id="1.20.58.220">
    <property type="entry name" value="Phosphate transport system protein phou homolog 2, domain 2"/>
    <property type="match status" value="1"/>
</dbReference>
<name>A0ABQ6DH96_9HYPH</name>
<dbReference type="InterPro" id="IPR038078">
    <property type="entry name" value="PhoU-like_sf"/>
</dbReference>
<dbReference type="EMBL" id="BSPK01000027">
    <property type="protein sequence ID" value="GLS63816.1"/>
    <property type="molecule type" value="Genomic_DNA"/>
</dbReference>
<keyword evidence="3" id="KW-1185">Reference proteome</keyword>
<dbReference type="RefSeq" id="WP_238179274.1">
    <property type="nucleotide sequence ID" value="NZ_BPQW01000073.1"/>
</dbReference>
<proteinExistence type="inferred from homology"/>
<dbReference type="PANTHER" id="PTHR37298:SF1">
    <property type="entry name" value="UPF0111 PROTEIN YKAA"/>
    <property type="match status" value="1"/>
</dbReference>
<evidence type="ECO:0000313" key="3">
    <source>
        <dbReference type="Proteomes" id="UP001156856"/>
    </source>
</evidence>
<organism evidence="2 3">
    <name type="scientific">Methylobacterium oxalidis</name>
    <dbReference type="NCBI Taxonomy" id="944322"/>
    <lineage>
        <taxon>Bacteria</taxon>
        <taxon>Pseudomonadati</taxon>
        <taxon>Pseudomonadota</taxon>
        <taxon>Alphaproteobacteria</taxon>
        <taxon>Hyphomicrobiales</taxon>
        <taxon>Methylobacteriaceae</taxon>
        <taxon>Methylobacterium</taxon>
    </lineage>
</organism>
<dbReference type="InterPro" id="IPR052912">
    <property type="entry name" value="UPF0111_domain"/>
</dbReference>
<evidence type="ECO:0000313" key="2">
    <source>
        <dbReference type="EMBL" id="GLS63816.1"/>
    </source>
</evidence>
<dbReference type="Pfam" id="PF01865">
    <property type="entry name" value="PhoU_div"/>
    <property type="match status" value="1"/>
</dbReference>
<evidence type="ECO:0000256" key="1">
    <source>
        <dbReference type="ARBA" id="ARBA00008591"/>
    </source>
</evidence>
<dbReference type="InterPro" id="IPR018445">
    <property type="entry name" value="Put_Phosphate_transp_reg"/>
</dbReference>
<dbReference type="PANTHER" id="PTHR37298">
    <property type="entry name" value="UPF0111 PROTEIN YKAA"/>
    <property type="match status" value="1"/>
</dbReference>
<comment type="caution">
    <text evidence="2">The sequence shown here is derived from an EMBL/GenBank/DDBJ whole genome shotgun (WGS) entry which is preliminary data.</text>
</comment>
<comment type="similarity">
    <text evidence="1">Belongs to the UPF0111 family.</text>
</comment>
<sequence length="218" mass="24226">MLGWFRALMPREDRFFDLFARHSQTLIAGAEALQGVLQGGENVPRYCQTIVDREHEADAITAEVLLAVRRSFITPFDRGDIKDLIQSMDDAIDAMNKTVKTIALYEVRSFEPLMREMGETVIEAAQLTAEAIPLLNAVGTQAGRLNALTEQITRVEGRSDELQERGLKALYQAHRKGSGDGDTMAYVIGAEIYGHLEDVVDRFEDVANEISGIVIENV</sequence>
<protein>
    <submittedName>
        <fullName evidence="2">Nuclease PIN</fullName>
    </submittedName>
</protein>
<dbReference type="Proteomes" id="UP001156856">
    <property type="component" value="Unassembled WGS sequence"/>
</dbReference>